<dbReference type="Proteomes" id="UP001375743">
    <property type="component" value="Unassembled WGS sequence"/>
</dbReference>
<dbReference type="EMBL" id="JBBLZC010000008">
    <property type="protein sequence ID" value="MEK0083462.1"/>
    <property type="molecule type" value="Genomic_DNA"/>
</dbReference>
<accession>A0ABU8XU19</accession>
<keyword evidence="1" id="KW-0732">Signal</keyword>
<evidence type="ECO:0000313" key="3">
    <source>
        <dbReference type="Proteomes" id="UP001375743"/>
    </source>
</evidence>
<evidence type="ECO:0000313" key="2">
    <source>
        <dbReference type="EMBL" id="MEK0083462.1"/>
    </source>
</evidence>
<name>A0ABU8XU19_9PROT</name>
<feature type="chain" id="PRO_5045058732" evidence="1">
    <location>
        <begin position="27"/>
        <end position="189"/>
    </location>
</feature>
<proteinExistence type="predicted"/>
<protein>
    <submittedName>
        <fullName evidence="2">Uncharacterized protein</fullName>
    </submittedName>
</protein>
<gene>
    <name evidence="2" type="ORF">U1T56_09890</name>
</gene>
<keyword evidence="3" id="KW-1185">Reference proteome</keyword>
<feature type="signal peptide" evidence="1">
    <location>
        <begin position="1"/>
        <end position="26"/>
    </location>
</feature>
<evidence type="ECO:0000256" key="1">
    <source>
        <dbReference type="SAM" id="SignalP"/>
    </source>
</evidence>
<dbReference type="RefSeq" id="WP_418159310.1">
    <property type="nucleotide sequence ID" value="NZ_JBBLZC010000008.1"/>
</dbReference>
<comment type="caution">
    <text evidence="2">The sequence shown here is derived from an EMBL/GenBank/DDBJ whole genome shotgun (WGS) entry which is preliminary data.</text>
</comment>
<sequence length="189" mass="20686">MSGTPVASALVLGVLLGGSAPGTVHAEQPPLAPLIGAFVGRAEQVDEAGNREQRDIDVVIAPYEREGLRITWTNVTLVNGRRDVPGVKRRSDEILLVPAPDRSFYLAGVGYDPFHARPEPDPMRGDPLRWGSVAGGSIDVYSFVILDDGRYELQIFERRPTEDGMTLEFDRILDGEVVRRLTGHAVRAE</sequence>
<reference evidence="2 3" key="1">
    <citation type="submission" date="2024-01" db="EMBL/GenBank/DDBJ databases">
        <title>Multi-omics insights into the function and evolution of sodium benzoate biodegradation pathways in Benzoatithermus flavus gen. nov., sp. nov. from hot spring.</title>
        <authorList>
            <person name="Hu C.-J."/>
            <person name="Li W.-J."/>
        </authorList>
    </citation>
    <scope>NUCLEOTIDE SEQUENCE [LARGE SCALE GENOMIC DNA]</scope>
    <source>
        <strain evidence="2 3">SYSU G07066</strain>
    </source>
</reference>
<organism evidence="2 3">
    <name type="scientific">Benzoatithermus flavus</name>
    <dbReference type="NCBI Taxonomy" id="3108223"/>
    <lineage>
        <taxon>Bacteria</taxon>
        <taxon>Pseudomonadati</taxon>
        <taxon>Pseudomonadota</taxon>
        <taxon>Alphaproteobacteria</taxon>
        <taxon>Geminicoccales</taxon>
        <taxon>Geminicoccaceae</taxon>
        <taxon>Benzoatithermus</taxon>
    </lineage>
</organism>